<sequence length="361" mass="40371">MSEQTSLDTFRQAFADFSDKTTSVYVPRPAVEVGGEKWRILRKNVIDAVEKHAPDAAFIKERLENFELADFRANGIALFEDKQNRRMAHLNSRPVASITTGEHAFILPLLADYQSRKTHWVLFVTKDEPKLFLYQGGNVKDMTDRLDAPKYRSVEARRHVQDDVFFHSGSRGSARNSDGRSVYHALGAGQDEERDKTDGAFYEEIANAVDDALPPQTETLHIIGEEGTVGHFAKVMAPGRFDIVQHHAGGADAVEQHIKDAFSDEPVGDGKLPEGKSLPDLQDAARAGQLGTLYLPLESALLEEMHDQADEHLKFREFGHDSEEAQQNRTTVLALENGADISWYAAHDHNAVAEIRADLRW</sequence>
<proteinExistence type="predicted"/>
<comment type="caution">
    <text evidence="1">The sequence shown here is derived from an EMBL/GenBank/DDBJ whole genome shotgun (WGS) entry which is preliminary data.</text>
</comment>
<dbReference type="AlphaFoldDB" id="A0A399QX53"/>
<keyword evidence="2" id="KW-1185">Reference proteome</keyword>
<dbReference type="Proteomes" id="UP000265431">
    <property type="component" value="Unassembled WGS sequence"/>
</dbReference>
<evidence type="ECO:0000313" key="2">
    <source>
        <dbReference type="Proteomes" id="UP000265431"/>
    </source>
</evidence>
<dbReference type="RefSeq" id="WP_119378697.1">
    <property type="nucleotide sequence ID" value="NZ_QWGB01000005.1"/>
</dbReference>
<dbReference type="EMBL" id="QWGB01000005">
    <property type="protein sequence ID" value="RIJ23508.1"/>
    <property type="molecule type" value="Genomic_DNA"/>
</dbReference>
<accession>A0A399QX53</accession>
<dbReference type="OrthoDB" id="7626190at2"/>
<name>A0A399QX53_9PROT</name>
<evidence type="ECO:0000313" key="1">
    <source>
        <dbReference type="EMBL" id="RIJ23508.1"/>
    </source>
</evidence>
<organism evidence="1 2">
    <name type="scientific">Henriciella barbarensis</name>
    <dbReference type="NCBI Taxonomy" id="86342"/>
    <lineage>
        <taxon>Bacteria</taxon>
        <taxon>Pseudomonadati</taxon>
        <taxon>Pseudomonadota</taxon>
        <taxon>Alphaproteobacteria</taxon>
        <taxon>Hyphomonadales</taxon>
        <taxon>Hyphomonadaceae</taxon>
        <taxon>Henriciella</taxon>
    </lineage>
</organism>
<protein>
    <submittedName>
        <fullName evidence="1">Uncharacterized protein</fullName>
    </submittedName>
</protein>
<gene>
    <name evidence="1" type="ORF">D1224_04400</name>
</gene>
<reference evidence="1 2" key="1">
    <citation type="submission" date="2018-08" db="EMBL/GenBank/DDBJ databases">
        <title>Henriciella mobilis sp. nov., isolated from seawater.</title>
        <authorList>
            <person name="Cheng H."/>
            <person name="Wu Y.-H."/>
            <person name="Xu X.-W."/>
            <person name="Guo L.-L."/>
        </authorList>
    </citation>
    <scope>NUCLEOTIDE SEQUENCE [LARGE SCALE GENOMIC DNA]</scope>
    <source>
        <strain evidence="1 2">CCUG66934</strain>
    </source>
</reference>